<protein>
    <recommendedName>
        <fullName evidence="5">Glycosyltransferase family 32 protein</fullName>
    </recommendedName>
</protein>
<dbReference type="GO" id="GO:0016020">
    <property type="term" value="C:membrane"/>
    <property type="evidence" value="ECO:0007669"/>
    <property type="project" value="GOC"/>
</dbReference>
<dbReference type="AlphaFoldDB" id="A0A0C9VGG3"/>
<dbReference type="GO" id="GO:0016758">
    <property type="term" value="F:hexosyltransferase activity"/>
    <property type="evidence" value="ECO:0007669"/>
    <property type="project" value="TreeGrafter"/>
</dbReference>
<keyword evidence="2" id="KW-0812">Transmembrane</keyword>
<dbReference type="PANTHER" id="PTHR12042">
    <property type="entry name" value="LACTOSYLCERAMIDE 4-ALPHA-GALACTOSYLTRANSFERASE ALPHA- 1,4-GALACTOSYLTRANSFERASE"/>
    <property type="match status" value="1"/>
</dbReference>
<sequence length="423" mass="49869">MLRRRPRAYLPLDGGFRERSPSRRRRLVNQLFWPKHFNTIFLAKWFIATVILIVVIFIIFWELHIEIMWYSRNWVQKEILPITPLSGCFNMANISPEYNITQAMGPKKADIQAGLPMRFGLDCYDFAGTIQPDPDGPAPKERRLFHTYWRVDLAPFEERQEWMLKSFFATQDMKNSKLVMWSNGDLRIYPVIRNWLEKHPEQFALQVVDLSDLARGTALEGSPLLTSTDEKAWTDGDVIRLLLLWNFGGAWIDMDTLLTRDLSPLMEHEFVTQWDCYDKKYQPFNGALMHFFKHSPYLCEFFHLMANSDPPRPGSTDWGSTLYFRLWRRLVANGIPPFKILPFCFSDGRSCRMDNRLPDPFSKDPKTWAHGLSLKGDDSPLKQTLDKVFAVHLHNQWEKNFPEDGWVDRYLLRKYDQTVLHRQ</sequence>
<dbReference type="Pfam" id="PF04488">
    <property type="entry name" value="Gly_transf_sug"/>
    <property type="match status" value="1"/>
</dbReference>
<dbReference type="GO" id="GO:0006688">
    <property type="term" value="P:glycosphingolipid biosynthetic process"/>
    <property type="evidence" value="ECO:0007669"/>
    <property type="project" value="TreeGrafter"/>
</dbReference>
<dbReference type="Gene3D" id="3.90.550.20">
    <property type="match status" value="1"/>
</dbReference>
<gene>
    <name evidence="3" type="ORF">M422DRAFT_178886</name>
</gene>
<dbReference type="EMBL" id="KN837175">
    <property type="protein sequence ID" value="KIJ36695.1"/>
    <property type="molecule type" value="Genomic_DNA"/>
</dbReference>
<dbReference type="InterPro" id="IPR029044">
    <property type="entry name" value="Nucleotide-diphossugar_trans"/>
</dbReference>
<evidence type="ECO:0000313" key="4">
    <source>
        <dbReference type="Proteomes" id="UP000054279"/>
    </source>
</evidence>
<dbReference type="HOGENOM" id="CLU_036116_0_0_1"/>
<evidence type="ECO:0000313" key="3">
    <source>
        <dbReference type="EMBL" id="KIJ36695.1"/>
    </source>
</evidence>
<keyword evidence="4" id="KW-1185">Reference proteome</keyword>
<organism evidence="3 4">
    <name type="scientific">Sphaerobolus stellatus (strain SS14)</name>
    <dbReference type="NCBI Taxonomy" id="990650"/>
    <lineage>
        <taxon>Eukaryota</taxon>
        <taxon>Fungi</taxon>
        <taxon>Dikarya</taxon>
        <taxon>Basidiomycota</taxon>
        <taxon>Agaricomycotina</taxon>
        <taxon>Agaricomycetes</taxon>
        <taxon>Phallomycetidae</taxon>
        <taxon>Geastrales</taxon>
        <taxon>Sphaerobolaceae</taxon>
        <taxon>Sphaerobolus</taxon>
    </lineage>
</organism>
<reference evidence="3 4" key="1">
    <citation type="submission" date="2014-06" db="EMBL/GenBank/DDBJ databases">
        <title>Evolutionary Origins and Diversification of the Mycorrhizal Mutualists.</title>
        <authorList>
            <consortium name="DOE Joint Genome Institute"/>
            <consortium name="Mycorrhizal Genomics Consortium"/>
            <person name="Kohler A."/>
            <person name="Kuo A."/>
            <person name="Nagy L.G."/>
            <person name="Floudas D."/>
            <person name="Copeland A."/>
            <person name="Barry K.W."/>
            <person name="Cichocki N."/>
            <person name="Veneault-Fourrey C."/>
            <person name="LaButti K."/>
            <person name="Lindquist E.A."/>
            <person name="Lipzen A."/>
            <person name="Lundell T."/>
            <person name="Morin E."/>
            <person name="Murat C."/>
            <person name="Riley R."/>
            <person name="Ohm R."/>
            <person name="Sun H."/>
            <person name="Tunlid A."/>
            <person name="Henrissat B."/>
            <person name="Grigoriev I.V."/>
            <person name="Hibbett D.S."/>
            <person name="Martin F."/>
        </authorList>
    </citation>
    <scope>NUCLEOTIDE SEQUENCE [LARGE SCALE GENOMIC DNA]</scope>
    <source>
        <strain evidence="3 4">SS14</strain>
    </source>
</reference>
<comment type="similarity">
    <text evidence="1">Belongs to the glycosyltransferase 32 family.</text>
</comment>
<proteinExistence type="inferred from homology"/>
<evidence type="ECO:0008006" key="5">
    <source>
        <dbReference type="Google" id="ProtNLM"/>
    </source>
</evidence>
<name>A0A0C9VGG3_SPHS4</name>
<dbReference type="InterPro" id="IPR007577">
    <property type="entry name" value="GlycoTrfase_DXD_sugar-bd_CS"/>
</dbReference>
<evidence type="ECO:0000256" key="1">
    <source>
        <dbReference type="ARBA" id="ARBA00009003"/>
    </source>
</evidence>
<keyword evidence="2" id="KW-0472">Membrane</keyword>
<feature type="transmembrane region" description="Helical" evidence="2">
    <location>
        <begin position="41"/>
        <end position="61"/>
    </location>
</feature>
<keyword evidence="2" id="KW-1133">Transmembrane helix</keyword>
<dbReference type="SUPFAM" id="SSF53448">
    <property type="entry name" value="Nucleotide-diphospho-sugar transferases"/>
    <property type="match status" value="1"/>
</dbReference>
<evidence type="ECO:0000256" key="2">
    <source>
        <dbReference type="SAM" id="Phobius"/>
    </source>
</evidence>
<accession>A0A0C9VGG3</accession>
<dbReference type="Proteomes" id="UP000054279">
    <property type="component" value="Unassembled WGS sequence"/>
</dbReference>
<dbReference type="PANTHER" id="PTHR12042:SF21">
    <property type="entry name" value="ALPHA1,4-GALACTOSYLTRANSFERASE 1-RELATED"/>
    <property type="match status" value="1"/>
</dbReference>
<dbReference type="OrthoDB" id="409543at2759"/>
<dbReference type="InterPro" id="IPR051981">
    <property type="entry name" value="Glycosyltransf_32"/>
</dbReference>